<name>A0ABD1LU07_9FABA</name>
<dbReference type="AlphaFoldDB" id="A0ABD1LU07"/>
<keyword evidence="2" id="KW-1185">Reference proteome</keyword>
<dbReference type="Proteomes" id="UP001603857">
    <property type="component" value="Unassembled WGS sequence"/>
</dbReference>
<protein>
    <submittedName>
        <fullName evidence="1">Uncharacterized protein</fullName>
    </submittedName>
</protein>
<reference evidence="1 2" key="1">
    <citation type="submission" date="2024-08" db="EMBL/GenBank/DDBJ databases">
        <title>Insights into the chromosomal genome structure of Flemingia macrophylla.</title>
        <authorList>
            <person name="Ding Y."/>
            <person name="Zhao Y."/>
            <person name="Bi W."/>
            <person name="Wu M."/>
            <person name="Zhao G."/>
            <person name="Gong Y."/>
            <person name="Li W."/>
            <person name="Zhang P."/>
        </authorList>
    </citation>
    <scope>NUCLEOTIDE SEQUENCE [LARGE SCALE GENOMIC DNA]</scope>
    <source>
        <strain evidence="1">DYQJB</strain>
        <tissue evidence="1">Leaf</tissue>
    </source>
</reference>
<evidence type="ECO:0000313" key="1">
    <source>
        <dbReference type="EMBL" id="KAL2326984.1"/>
    </source>
</evidence>
<dbReference type="EMBL" id="JBGMDY010000007">
    <property type="protein sequence ID" value="KAL2326984.1"/>
    <property type="molecule type" value="Genomic_DNA"/>
</dbReference>
<proteinExistence type="predicted"/>
<gene>
    <name evidence="1" type="ORF">Fmac_020411</name>
</gene>
<comment type="caution">
    <text evidence="1">The sequence shown here is derived from an EMBL/GenBank/DDBJ whole genome shotgun (WGS) entry which is preliminary data.</text>
</comment>
<evidence type="ECO:0000313" key="2">
    <source>
        <dbReference type="Proteomes" id="UP001603857"/>
    </source>
</evidence>
<sequence length="111" mass="12930">MRLTELLPPSSTPTTLILALSRVENERHMRGMKQHRRGWAHVLVAWLSEMSLLRRKKEEEVVSTLWRIAMGFVRIAEIQSFGGFFKDLDKQKAKLGGVDKCQKVPIFYYKI</sequence>
<organism evidence="1 2">
    <name type="scientific">Flemingia macrophylla</name>
    <dbReference type="NCBI Taxonomy" id="520843"/>
    <lineage>
        <taxon>Eukaryota</taxon>
        <taxon>Viridiplantae</taxon>
        <taxon>Streptophyta</taxon>
        <taxon>Embryophyta</taxon>
        <taxon>Tracheophyta</taxon>
        <taxon>Spermatophyta</taxon>
        <taxon>Magnoliopsida</taxon>
        <taxon>eudicotyledons</taxon>
        <taxon>Gunneridae</taxon>
        <taxon>Pentapetalae</taxon>
        <taxon>rosids</taxon>
        <taxon>fabids</taxon>
        <taxon>Fabales</taxon>
        <taxon>Fabaceae</taxon>
        <taxon>Papilionoideae</taxon>
        <taxon>50 kb inversion clade</taxon>
        <taxon>NPAAA clade</taxon>
        <taxon>indigoferoid/millettioid clade</taxon>
        <taxon>Phaseoleae</taxon>
        <taxon>Flemingia</taxon>
    </lineage>
</organism>
<accession>A0ABD1LU07</accession>